<dbReference type="InterPro" id="IPR043502">
    <property type="entry name" value="DNA/RNA_pol_sf"/>
</dbReference>
<dbReference type="SUPFAM" id="SSF53098">
    <property type="entry name" value="Ribonuclease H-like"/>
    <property type="match status" value="1"/>
</dbReference>
<dbReference type="CDD" id="cd09272">
    <property type="entry name" value="RNase_HI_RT_Ty1"/>
    <property type="match status" value="1"/>
</dbReference>
<dbReference type="GO" id="GO:0003676">
    <property type="term" value="F:nucleic acid binding"/>
    <property type="evidence" value="ECO:0007669"/>
    <property type="project" value="InterPro"/>
</dbReference>
<dbReference type="Proteomes" id="UP000467841">
    <property type="component" value="Unassembled WGS sequence"/>
</dbReference>
<gene>
    <name evidence="3" type="ORF">MERR_LOCUS4985</name>
</gene>
<protein>
    <recommendedName>
        <fullName evidence="2">Reverse transcriptase Ty1/copia-type domain-containing protein</fullName>
    </recommendedName>
</protein>
<evidence type="ECO:0000259" key="2">
    <source>
        <dbReference type="Pfam" id="PF07727"/>
    </source>
</evidence>
<evidence type="ECO:0000256" key="1">
    <source>
        <dbReference type="SAM" id="MobiDB-lite"/>
    </source>
</evidence>
<feature type="compositionally biased region" description="Pro residues" evidence="1">
    <location>
        <begin position="81"/>
        <end position="93"/>
    </location>
</feature>
<name>A0A6D2HQI3_9BRAS</name>
<feature type="region of interest" description="Disordered" evidence="1">
    <location>
        <begin position="81"/>
        <end position="134"/>
    </location>
</feature>
<proteinExistence type="predicted"/>
<dbReference type="Gene3D" id="3.30.420.10">
    <property type="entry name" value="Ribonuclease H-like superfamily/Ribonuclease H"/>
    <property type="match status" value="1"/>
</dbReference>
<dbReference type="Pfam" id="PF07727">
    <property type="entry name" value="RVT_2"/>
    <property type="match status" value="1"/>
</dbReference>
<dbReference type="PANTHER" id="PTHR11439:SF489">
    <property type="entry name" value="RNA-DIRECTED DNA POLYMERASE"/>
    <property type="match status" value="1"/>
</dbReference>
<organism evidence="3 4">
    <name type="scientific">Microthlaspi erraticum</name>
    <dbReference type="NCBI Taxonomy" id="1685480"/>
    <lineage>
        <taxon>Eukaryota</taxon>
        <taxon>Viridiplantae</taxon>
        <taxon>Streptophyta</taxon>
        <taxon>Embryophyta</taxon>
        <taxon>Tracheophyta</taxon>
        <taxon>Spermatophyta</taxon>
        <taxon>Magnoliopsida</taxon>
        <taxon>eudicotyledons</taxon>
        <taxon>Gunneridae</taxon>
        <taxon>Pentapetalae</taxon>
        <taxon>rosids</taxon>
        <taxon>malvids</taxon>
        <taxon>Brassicales</taxon>
        <taxon>Brassicaceae</taxon>
        <taxon>Coluteocarpeae</taxon>
        <taxon>Microthlaspi</taxon>
    </lineage>
</organism>
<evidence type="ECO:0000313" key="4">
    <source>
        <dbReference type="Proteomes" id="UP000467841"/>
    </source>
</evidence>
<dbReference type="OrthoDB" id="411615at2759"/>
<evidence type="ECO:0000313" key="3">
    <source>
        <dbReference type="EMBL" id="CAA7017750.1"/>
    </source>
</evidence>
<dbReference type="SUPFAM" id="SSF56672">
    <property type="entry name" value="DNA/RNA polymerases"/>
    <property type="match status" value="1"/>
</dbReference>
<feature type="domain" description="Reverse transcriptase Ty1/copia-type" evidence="2">
    <location>
        <begin position="191"/>
        <end position="417"/>
    </location>
</feature>
<dbReference type="InterPro" id="IPR036397">
    <property type="entry name" value="RNaseH_sf"/>
</dbReference>
<reference evidence="3" key="1">
    <citation type="submission" date="2020-01" db="EMBL/GenBank/DDBJ databases">
        <authorList>
            <person name="Mishra B."/>
        </authorList>
    </citation>
    <scope>NUCLEOTIDE SEQUENCE [LARGE SCALE GENOMIC DNA]</scope>
</reference>
<dbReference type="PANTHER" id="PTHR11439">
    <property type="entry name" value="GAG-POL-RELATED RETROTRANSPOSON"/>
    <property type="match status" value="1"/>
</dbReference>
<sequence>MPEHNGLAERRHRHIVETGLALLSHASMPRSYWTYAFATAVYLINRNLTTEESSAEIDLPQSSYPAVMSIPITTQPPIPPPITHTVPPPPIPPTETNTPVSPIAPAPPLLEASVSEERTTTESSEKSVSTSAPTENVVLQQAPPQPLVQLRTSTRQRKPVNKLNLRAAVLPLTEYIPTSVAEALKDPRWCSTWIFTIKRLPNGAVDRFKARLVAQGFSQRRGIDFHDTFSPVVKPATIRIVLSVAVTRDWPLRQLDVNNAFLQGKLDEEVYMAQPPGFASPENPTAVWKLNKAVYGLKQAPRAWYNELRTFLLQYGFHNSLSDASLFIYNHGGVCLYMLVYVDDMVITGNNVDHLNKFFNSLSSRFSLKDLGELSYFLGIEVQRSLSGLLLTQTRYIADLLHRTKMTDAKPVPTPMCPTTKLTLTSGDPLPDAKEFRAVIGSLQYLSLTRPDISFAVNKLSQFMHKPTTDHWHAAKRVLRYLAGTIHRGLFLPARNALSLHAFTDADWGGDGDDYSSTGAYIVYIGRHPIAWSSKKQKGVSRSSTEAEYPSVAATTAEMCWVLSLLREIGIKPTSTPAIYCDNKGATYLSANPVFHSRMKHLALDYHFVRERVQDGTIRVQHVSSDDQLADLLTKPVTRAHFQDMCRKIGLTKGAPS</sequence>
<keyword evidence="4" id="KW-1185">Reference proteome</keyword>
<comment type="caution">
    <text evidence="3">The sequence shown here is derived from an EMBL/GenBank/DDBJ whole genome shotgun (WGS) entry which is preliminary data.</text>
</comment>
<accession>A0A6D2HQI3</accession>
<dbReference type="InterPro" id="IPR013103">
    <property type="entry name" value="RVT_2"/>
</dbReference>
<feature type="compositionally biased region" description="Basic and acidic residues" evidence="1">
    <location>
        <begin position="115"/>
        <end position="125"/>
    </location>
</feature>
<dbReference type="InterPro" id="IPR012337">
    <property type="entry name" value="RNaseH-like_sf"/>
</dbReference>
<dbReference type="AlphaFoldDB" id="A0A6D2HQI3"/>
<dbReference type="EMBL" id="CACVBM020000333">
    <property type="protein sequence ID" value="CAA7017750.1"/>
    <property type="molecule type" value="Genomic_DNA"/>
</dbReference>